<comment type="caution">
    <text evidence="1">The sequence shown here is derived from an EMBL/GenBank/DDBJ whole genome shotgun (WGS) entry which is preliminary data.</text>
</comment>
<feature type="non-terminal residue" evidence="1">
    <location>
        <position position="1"/>
    </location>
</feature>
<sequence length="129" mass="13949">AGQVKATTGGGIYFGHLGAKIAVEVLKELLDTDDLTADKLSSYHRQWKAKMGSEISLGYRARQVYAGLSDRQIDSIFSMLGSGGVAETLVNSPGFSFDWHSNLILKGLKYSLAHPLRKAWQLIPPGVAS</sequence>
<dbReference type="EMBL" id="BARV01026654">
    <property type="protein sequence ID" value="GAI43375.1"/>
    <property type="molecule type" value="Genomic_DNA"/>
</dbReference>
<proteinExistence type="predicted"/>
<protein>
    <submittedName>
        <fullName evidence="1">Uncharacterized protein</fullName>
    </submittedName>
</protein>
<organism evidence="1">
    <name type="scientific">marine sediment metagenome</name>
    <dbReference type="NCBI Taxonomy" id="412755"/>
    <lineage>
        <taxon>unclassified sequences</taxon>
        <taxon>metagenomes</taxon>
        <taxon>ecological metagenomes</taxon>
    </lineage>
</organism>
<dbReference type="InterPro" id="IPR036188">
    <property type="entry name" value="FAD/NAD-bd_sf"/>
</dbReference>
<name>X1PWY1_9ZZZZ</name>
<dbReference type="PANTHER" id="PTHR42685:SF22">
    <property type="entry name" value="CONDITIONED MEDIUM FACTOR RECEPTOR 1"/>
    <property type="match status" value="1"/>
</dbReference>
<accession>X1PWY1</accession>
<dbReference type="Gene3D" id="3.50.50.60">
    <property type="entry name" value="FAD/NAD(P)-binding domain"/>
    <property type="match status" value="1"/>
</dbReference>
<evidence type="ECO:0000313" key="1">
    <source>
        <dbReference type="EMBL" id="GAI43375.1"/>
    </source>
</evidence>
<dbReference type="AlphaFoldDB" id="X1PWY1"/>
<dbReference type="InterPro" id="IPR050407">
    <property type="entry name" value="Geranylgeranyl_reductase"/>
</dbReference>
<dbReference type="PANTHER" id="PTHR42685">
    <property type="entry name" value="GERANYLGERANYL DIPHOSPHATE REDUCTASE"/>
    <property type="match status" value="1"/>
</dbReference>
<reference evidence="1" key="1">
    <citation type="journal article" date="2014" name="Front. Microbiol.">
        <title>High frequency of phylogenetically diverse reductive dehalogenase-homologous genes in deep subseafloor sedimentary metagenomes.</title>
        <authorList>
            <person name="Kawai M."/>
            <person name="Futagami T."/>
            <person name="Toyoda A."/>
            <person name="Takaki Y."/>
            <person name="Nishi S."/>
            <person name="Hori S."/>
            <person name="Arai W."/>
            <person name="Tsubouchi T."/>
            <person name="Morono Y."/>
            <person name="Uchiyama I."/>
            <person name="Ito T."/>
            <person name="Fujiyama A."/>
            <person name="Inagaki F."/>
            <person name="Takami H."/>
        </authorList>
    </citation>
    <scope>NUCLEOTIDE SEQUENCE</scope>
    <source>
        <strain evidence="1">Expedition CK06-06</strain>
    </source>
</reference>
<gene>
    <name evidence="1" type="ORF">S06H3_43027</name>
</gene>